<dbReference type="Pfam" id="PF07714">
    <property type="entry name" value="PK_Tyr_Ser-Thr"/>
    <property type="match status" value="1"/>
</dbReference>
<sequence>MNGNNLKGEIPNLSALELLEILDFSNNSLSGSIPSYLATLKNIKVLNLQNNNLSGIIPTALLQRRQASSLTFEFSGNPNLCDPISTECAASETPAEAPQSQSPKSKRRTVIIVGISVAGILLLGVAVGFVAYFIHKKKKSSLHNEAIHEGLSETKFAGSKSSVAPMMGNVIPAELRVRRFSYKEIEIATNNFTTKLGQGGFGPVYKGWLDDGRVVAIKVSSKSSHQGSKEFLNEIHLLSRVHHKSLVCLLGYSNEEEQVLVYEFMSKGSLFEHLHEGPRSKYNSVLPWVTRLRIILNAAEGLCCLHGGCSPPIIHRDVKSSNILLNDQMEAKISDFGTK</sequence>
<dbReference type="OMA" id="VNCVATE"/>
<evidence type="ECO:0000313" key="12">
    <source>
        <dbReference type="Proteomes" id="UP000825935"/>
    </source>
</evidence>
<dbReference type="InterPro" id="IPR032675">
    <property type="entry name" value="LRR_dom_sf"/>
</dbReference>
<dbReference type="PROSITE" id="PS50011">
    <property type="entry name" value="PROTEIN_KINASE_DOM"/>
    <property type="match status" value="1"/>
</dbReference>
<evidence type="ECO:0000256" key="4">
    <source>
        <dbReference type="ARBA" id="ARBA00022737"/>
    </source>
</evidence>
<evidence type="ECO:0000256" key="2">
    <source>
        <dbReference type="ARBA" id="ARBA00022614"/>
    </source>
</evidence>
<keyword evidence="8 9" id="KW-0472">Membrane</keyword>
<dbReference type="InterPro" id="IPR001611">
    <property type="entry name" value="Leu-rich_rpt"/>
</dbReference>
<feature type="domain" description="Protein kinase" evidence="10">
    <location>
        <begin position="190"/>
        <end position="339"/>
    </location>
</feature>
<evidence type="ECO:0000256" key="6">
    <source>
        <dbReference type="ARBA" id="ARBA00022840"/>
    </source>
</evidence>
<dbReference type="PANTHER" id="PTHR45631:SF68">
    <property type="entry name" value="REPEAT FAMILY PROTEIN, PUTATIVE, EXPRESSED-RELATED"/>
    <property type="match status" value="1"/>
</dbReference>
<dbReference type="FunFam" id="3.30.200.20:FF:000162">
    <property type="entry name" value="Adenine nucleotide alpha hydrolase-like domain kinase"/>
    <property type="match status" value="1"/>
</dbReference>
<dbReference type="GO" id="GO:0004672">
    <property type="term" value="F:protein kinase activity"/>
    <property type="evidence" value="ECO:0007669"/>
    <property type="project" value="InterPro"/>
</dbReference>
<evidence type="ECO:0000256" key="5">
    <source>
        <dbReference type="ARBA" id="ARBA00022741"/>
    </source>
</evidence>
<dbReference type="Gene3D" id="3.30.200.20">
    <property type="entry name" value="Phosphorylase Kinase, domain 1"/>
    <property type="match status" value="1"/>
</dbReference>
<dbReference type="InterPro" id="IPR011009">
    <property type="entry name" value="Kinase-like_dom_sf"/>
</dbReference>
<dbReference type="PROSITE" id="PS51450">
    <property type="entry name" value="LRR"/>
    <property type="match status" value="1"/>
</dbReference>
<dbReference type="OrthoDB" id="1909384at2759"/>
<comment type="caution">
    <text evidence="11">The sequence shown here is derived from an EMBL/GenBank/DDBJ whole genome shotgun (WGS) entry which is preliminary data.</text>
</comment>
<protein>
    <recommendedName>
        <fullName evidence="10">Protein kinase domain-containing protein</fullName>
    </recommendedName>
</protein>
<dbReference type="EMBL" id="CM035423">
    <property type="protein sequence ID" value="KAH7365307.1"/>
    <property type="molecule type" value="Genomic_DNA"/>
</dbReference>
<dbReference type="SMART" id="SM00220">
    <property type="entry name" value="S_TKc"/>
    <property type="match status" value="1"/>
</dbReference>
<dbReference type="Proteomes" id="UP000825935">
    <property type="component" value="Chromosome 18"/>
</dbReference>
<keyword evidence="6" id="KW-0067">ATP-binding</keyword>
<keyword evidence="7 9" id="KW-1133">Transmembrane helix</keyword>
<evidence type="ECO:0000256" key="8">
    <source>
        <dbReference type="ARBA" id="ARBA00023136"/>
    </source>
</evidence>
<dbReference type="GO" id="GO:0016020">
    <property type="term" value="C:membrane"/>
    <property type="evidence" value="ECO:0007669"/>
    <property type="project" value="UniProtKB-SubCell"/>
</dbReference>
<evidence type="ECO:0000256" key="9">
    <source>
        <dbReference type="SAM" id="Phobius"/>
    </source>
</evidence>
<name>A0A8T2SQ50_CERRI</name>
<dbReference type="Gene3D" id="3.80.10.10">
    <property type="entry name" value="Ribonuclease Inhibitor"/>
    <property type="match status" value="1"/>
</dbReference>
<dbReference type="PROSITE" id="PS00108">
    <property type="entry name" value="PROTEIN_KINASE_ST"/>
    <property type="match status" value="1"/>
</dbReference>
<evidence type="ECO:0000313" key="11">
    <source>
        <dbReference type="EMBL" id="KAH7365307.1"/>
    </source>
</evidence>
<accession>A0A8T2SQ50</accession>
<evidence type="ECO:0000256" key="7">
    <source>
        <dbReference type="ARBA" id="ARBA00022989"/>
    </source>
</evidence>
<keyword evidence="5" id="KW-0547">Nucleotide-binding</keyword>
<dbReference type="PANTHER" id="PTHR45631">
    <property type="entry name" value="OS07G0107800 PROTEIN-RELATED"/>
    <property type="match status" value="1"/>
</dbReference>
<dbReference type="Pfam" id="PF00560">
    <property type="entry name" value="LRR_1"/>
    <property type="match status" value="2"/>
</dbReference>
<reference evidence="11" key="1">
    <citation type="submission" date="2021-08" db="EMBL/GenBank/DDBJ databases">
        <title>WGS assembly of Ceratopteris richardii.</title>
        <authorList>
            <person name="Marchant D.B."/>
            <person name="Chen G."/>
            <person name="Jenkins J."/>
            <person name="Shu S."/>
            <person name="Leebens-Mack J."/>
            <person name="Grimwood J."/>
            <person name="Schmutz J."/>
            <person name="Soltis P."/>
            <person name="Soltis D."/>
            <person name="Chen Z.-H."/>
        </authorList>
    </citation>
    <scope>NUCLEOTIDE SEQUENCE</scope>
    <source>
        <strain evidence="11">Whitten #5841</strain>
        <tissue evidence="11">Leaf</tissue>
    </source>
</reference>
<gene>
    <name evidence="11" type="ORF">KP509_18G019900</name>
</gene>
<dbReference type="AlphaFoldDB" id="A0A8T2SQ50"/>
<keyword evidence="2" id="KW-0433">Leucine-rich repeat</keyword>
<proteinExistence type="predicted"/>
<dbReference type="SUPFAM" id="SSF52058">
    <property type="entry name" value="L domain-like"/>
    <property type="match status" value="1"/>
</dbReference>
<evidence type="ECO:0000256" key="3">
    <source>
        <dbReference type="ARBA" id="ARBA00022692"/>
    </source>
</evidence>
<dbReference type="GO" id="GO:0005524">
    <property type="term" value="F:ATP binding"/>
    <property type="evidence" value="ECO:0007669"/>
    <property type="project" value="UniProtKB-KW"/>
</dbReference>
<keyword evidence="3 9" id="KW-0812">Transmembrane</keyword>
<evidence type="ECO:0000256" key="1">
    <source>
        <dbReference type="ARBA" id="ARBA00004370"/>
    </source>
</evidence>
<dbReference type="SUPFAM" id="SSF56112">
    <property type="entry name" value="Protein kinase-like (PK-like)"/>
    <property type="match status" value="1"/>
</dbReference>
<organism evidence="11 12">
    <name type="scientific">Ceratopteris richardii</name>
    <name type="common">Triangle waterfern</name>
    <dbReference type="NCBI Taxonomy" id="49495"/>
    <lineage>
        <taxon>Eukaryota</taxon>
        <taxon>Viridiplantae</taxon>
        <taxon>Streptophyta</taxon>
        <taxon>Embryophyta</taxon>
        <taxon>Tracheophyta</taxon>
        <taxon>Polypodiopsida</taxon>
        <taxon>Polypodiidae</taxon>
        <taxon>Polypodiales</taxon>
        <taxon>Pteridineae</taxon>
        <taxon>Pteridaceae</taxon>
        <taxon>Parkerioideae</taxon>
        <taxon>Ceratopteris</taxon>
    </lineage>
</organism>
<dbReference type="InterPro" id="IPR000719">
    <property type="entry name" value="Prot_kinase_dom"/>
</dbReference>
<dbReference type="InterPro" id="IPR001245">
    <property type="entry name" value="Ser-Thr/Tyr_kinase_cat_dom"/>
</dbReference>
<keyword evidence="12" id="KW-1185">Reference proteome</keyword>
<keyword evidence="4" id="KW-0677">Repeat</keyword>
<feature type="transmembrane region" description="Helical" evidence="9">
    <location>
        <begin position="110"/>
        <end position="134"/>
    </location>
</feature>
<evidence type="ECO:0000259" key="10">
    <source>
        <dbReference type="PROSITE" id="PS50011"/>
    </source>
</evidence>
<comment type="subcellular location">
    <subcellularLocation>
        <location evidence="1">Membrane</location>
    </subcellularLocation>
</comment>
<dbReference type="Gene3D" id="1.10.510.10">
    <property type="entry name" value="Transferase(Phosphotransferase) domain 1"/>
    <property type="match status" value="1"/>
</dbReference>
<dbReference type="InterPro" id="IPR008271">
    <property type="entry name" value="Ser/Thr_kinase_AS"/>
</dbReference>